<dbReference type="Proteomes" id="UP000536640">
    <property type="component" value="Unassembled WGS sequence"/>
</dbReference>
<evidence type="ECO:0000313" key="2">
    <source>
        <dbReference type="Proteomes" id="UP000536640"/>
    </source>
</evidence>
<name>A0A840R7G0_9GAMM</name>
<dbReference type="AlphaFoldDB" id="A0A840R7G0"/>
<organism evidence="1 2">
    <name type="scientific">Zhongshania antarctica</name>
    <dbReference type="NCBI Taxonomy" id="641702"/>
    <lineage>
        <taxon>Bacteria</taxon>
        <taxon>Pseudomonadati</taxon>
        <taxon>Pseudomonadota</taxon>
        <taxon>Gammaproteobacteria</taxon>
        <taxon>Cellvibrionales</taxon>
        <taxon>Spongiibacteraceae</taxon>
        <taxon>Zhongshania</taxon>
    </lineage>
</organism>
<gene>
    <name evidence="1" type="ORF">HNQ57_002611</name>
</gene>
<comment type="caution">
    <text evidence="1">The sequence shown here is derived from an EMBL/GenBank/DDBJ whole genome shotgun (WGS) entry which is preliminary data.</text>
</comment>
<proteinExistence type="predicted"/>
<reference evidence="1 2" key="1">
    <citation type="submission" date="2020-08" db="EMBL/GenBank/DDBJ databases">
        <title>Genomic Encyclopedia of Type Strains, Phase IV (KMG-IV): sequencing the most valuable type-strain genomes for metagenomic binning, comparative biology and taxonomic classification.</title>
        <authorList>
            <person name="Goeker M."/>
        </authorList>
    </citation>
    <scope>NUCLEOTIDE SEQUENCE [LARGE SCALE GENOMIC DNA]</scope>
    <source>
        <strain evidence="1 2">DSM 25701</strain>
    </source>
</reference>
<accession>A0A840R7G0</accession>
<dbReference type="EMBL" id="JACHHW010000006">
    <property type="protein sequence ID" value="MBB5188332.1"/>
    <property type="molecule type" value="Genomic_DNA"/>
</dbReference>
<sequence length="397" mass="44933">MGIEIRKAHSTELTREELYELVWSMPMTKVGKQLEISDVAVRKICVKYNIPRPPQGYWASERRRRQVRPVLPKADQYASIIRIHVPERASAPLEPEIPLPDAVEKVIAKGVPLRLGHRLGATSQELKRGETDKYGFLRPRYGVAVHEVIATKASLSRALHLMEFVFQVCAASGMAIEIPETSHSRLIMNTLIGIGDNKIALRIKSEVSRVNAPVDPKGWGDKYAFDDSGRLSLTVDGKKVFREATGVPLEQNIGEIYRHIVSALKISEERRRLAAIERRKSEVASRRRLIDAALAELEEKRLTNFDAFKADTERKLDYECFVAAMESREELDALKGWNDWIKWARQATVLPLEALAKHYLARDAELTSGLKNLAELDPEDDGIDNALIRMNVSRGYY</sequence>
<evidence type="ECO:0000313" key="1">
    <source>
        <dbReference type="EMBL" id="MBB5188332.1"/>
    </source>
</evidence>
<protein>
    <submittedName>
        <fullName evidence="1">Uncharacterized protein</fullName>
    </submittedName>
</protein>
<dbReference type="RefSeq" id="WP_184463568.1">
    <property type="nucleotide sequence ID" value="NZ_JACHHW010000006.1"/>
</dbReference>
<keyword evidence="2" id="KW-1185">Reference proteome</keyword>